<organism evidence="1 2">
    <name type="scientific">Leptospira montravelensis</name>
    <dbReference type="NCBI Taxonomy" id="2484961"/>
    <lineage>
        <taxon>Bacteria</taxon>
        <taxon>Pseudomonadati</taxon>
        <taxon>Spirochaetota</taxon>
        <taxon>Spirochaetia</taxon>
        <taxon>Leptospirales</taxon>
        <taxon>Leptospiraceae</taxon>
        <taxon>Leptospira</taxon>
    </lineage>
</organism>
<evidence type="ECO:0000313" key="2">
    <source>
        <dbReference type="Proteomes" id="UP000297465"/>
    </source>
</evidence>
<comment type="caution">
    <text evidence="1">The sequence shown here is derived from an EMBL/GenBank/DDBJ whole genome shotgun (WGS) entry which is preliminary data.</text>
</comment>
<reference evidence="2" key="1">
    <citation type="journal article" date="2019" name="PLoS Negl. Trop. Dis.">
        <title>Revisiting the worldwide diversity of Leptospira species in the environment.</title>
        <authorList>
            <person name="Vincent A.T."/>
            <person name="Schiettekatte O."/>
            <person name="Bourhy P."/>
            <person name="Veyrier F.J."/>
            <person name="Picardeau M."/>
        </authorList>
    </citation>
    <scope>NUCLEOTIDE SEQUENCE [LARGE SCALE GENOMIC DNA]</scope>
    <source>
        <strain evidence="2">201800278</strain>
    </source>
</reference>
<evidence type="ECO:0008006" key="3">
    <source>
        <dbReference type="Google" id="ProtNLM"/>
    </source>
</evidence>
<name>A0ABY2LTP4_9LEPT</name>
<proteinExistence type="predicted"/>
<keyword evidence="2" id="KW-1185">Reference proteome</keyword>
<sequence>MIKLRFIFLIIAVNISCNGLYKILNKDDKDNKKYLGFVLAEFLPITAGCPPVNFTIEKDTNYPITLSTESPVIFNISSTNNLPPPNQYKEYVLIVSKDSTTNLDFFTNGLCYNRNSEIVKESPITSTPTELQFRLSMNDVRTLQNAFYLKLVSGKATVTIRQE</sequence>
<dbReference type="Proteomes" id="UP000297465">
    <property type="component" value="Unassembled WGS sequence"/>
</dbReference>
<dbReference type="RefSeq" id="WP_135569210.1">
    <property type="nucleotide sequence ID" value="NZ_RQFN01000011.1"/>
</dbReference>
<protein>
    <recommendedName>
        <fullName evidence="3">Lipoprotein</fullName>
    </recommendedName>
</protein>
<accession>A0ABY2LTP4</accession>
<dbReference type="EMBL" id="RQFO01000004">
    <property type="protein sequence ID" value="TGL05578.1"/>
    <property type="molecule type" value="Genomic_DNA"/>
</dbReference>
<evidence type="ECO:0000313" key="1">
    <source>
        <dbReference type="EMBL" id="TGL05578.1"/>
    </source>
</evidence>
<gene>
    <name evidence="1" type="ORF">EHQ31_02345</name>
</gene>